<sequence>MHLRPLLGMMMISWSGLGLLACGDDGSASTTDATTDPTTDGPTTDGPATDTTPTTTTPTTTAPTTGGSEGDSTTTGDTSTTGDSTSTGDEPGLACHSLELPAALVDDGDWDDGLTISGFAGYDGLTPSVHDFARDAGGDLLAVGYFHYIGTDAVHPFARREGGAWLEDPSLGVALERPTISAVAADDGGRVALATYSALPADLMQRKGEILLADGGEFEVVATFHGAVRSMTWYDGELWVAGVFVLDDEPAAPHLAVYGDMGWHEPPGGALAGAGAYELTVDDDTLLVGGNFTGVGGVAAQSVAAWDGAAWTAFDLPNSTVYALARDGQGDLYAGGLFSVENSVETGGIARWSGQSWQSVAGGLANPSFRGVVSDLALRSGDLYVAGCFTSAGGVPSDPAAIPTGGVARWAGGAWESLTDPAAGVGSAWFSPLKCGDEGPAAIWEAQYQRMIVDGEQIVLGGAFSGVDAVASQSVIVLGADDQWVAEGEPGRGFSGATRSLAVGGPECAVHVMGGVTHAGALKTDDRVLRDDGDAWTPVGPSIPAGAYCWQLAIDAAGTPVLGCDLPPEDDQPPAGGVLRLEDDSWQVVGEPFVQGGVAALGFDPNGALWAAGGGSEGFVAREDAGLTIVGESNGRVSALAFRPTAPGEPVQVVVGGYFSEFAGMQVGGVARFDGEAWQSLGDGVVGSVLAVAYAEDGAIYASTADDGTPGRPILARWDGNAWTDVATPEPGPVDAGYAFYSLLARGEYVIASGFAWPNSDQRNIFVYDGATFKSLRGGATAIYVESSALAHNGLWFGGTIAEAGPPQARRSSVGIAHLR</sequence>
<protein>
    <submittedName>
        <fullName evidence="3">Uncharacterized protein</fullName>
    </submittedName>
</protein>
<dbReference type="SUPFAM" id="SSF63829">
    <property type="entry name" value="Calcium-dependent phosphotriesterase"/>
    <property type="match status" value="2"/>
</dbReference>
<organism evidence="3 4">
    <name type="scientific">Nannocystis pusilla</name>
    <dbReference type="NCBI Taxonomy" id="889268"/>
    <lineage>
        <taxon>Bacteria</taxon>
        <taxon>Pseudomonadati</taxon>
        <taxon>Myxococcota</taxon>
        <taxon>Polyangia</taxon>
        <taxon>Nannocystales</taxon>
        <taxon>Nannocystaceae</taxon>
        <taxon>Nannocystis</taxon>
    </lineage>
</organism>
<evidence type="ECO:0000256" key="2">
    <source>
        <dbReference type="SAM" id="SignalP"/>
    </source>
</evidence>
<keyword evidence="4" id="KW-1185">Reference proteome</keyword>
<feature type="region of interest" description="Disordered" evidence="1">
    <location>
        <begin position="26"/>
        <end position="94"/>
    </location>
</feature>
<evidence type="ECO:0000256" key="1">
    <source>
        <dbReference type="SAM" id="MobiDB-lite"/>
    </source>
</evidence>
<evidence type="ECO:0000313" key="3">
    <source>
        <dbReference type="EMBL" id="MBZ5712286.1"/>
    </source>
</evidence>
<evidence type="ECO:0000313" key="4">
    <source>
        <dbReference type="Proteomes" id="UP001139031"/>
    </source>
</evidence>
<dbReference type="Proteomes" id="UP001139031">
    <property type="component" value="Unassembled WGS sequence"/>
</dbReference>
<feature type="compositionally biased region" description="Low complexity" evidence="1">
    <location>
        <begin position="26"/>
        <end position="90"/>
    </location>
</feature>
<reference evidence="3" key="1">
    <citation type="submission" date="2021-08" db="EMBL/GenBank/DDBJ databases">
        <authorList>
            <person name="Stevens D.C."/>
        </authorList>
    </citation>
    <scope>NUCLEOTIDE SEQUENCE</scope>
    <source>
        <strain evidence="3">DSM 53165</strain>
    </source>
</reference>
<comment type="caution">
    <text evidence="3">The sequence shown here is derived from an EMBL/GenBank/DDBJ whole genome shotgun (WGS) entry which is preliminary data.</text>
</comment>
<dbReference type="EMBL" id="JAIRAU010000029">
    <property type="protein sequence ID" value="MBZ5712286.1"/>
    <property type="molecule type" value="Genomic_DNA"/>
</dbReference>
<name>A0ABS7TVV5_9BACT</name>
<gene>
    <name evidence="3" type="ORF">K7C98_23845</name>
</gene>
<feature type="signal peptide" evidence="2">
    <location>
        <begin position="1"/>
        <end position="20"/>
    </location>
</feature>
<dbReference type="RefSeq" id="WP_224194048.1">
    <property type="nucleotide sequence ID" value="NZ_JAIRAU010000029.1"/>
</dbReference>
<accession>A0ABS7TVV5</accession>
<feature type="chain" id="PRO_5047488511" evidence="2">
    <location>
        <begin position="21"/>
        <end position="820"/>
    </location>
</feature>
<dbReference type="PROSITE" id="PS51257">
    <property type="entry name" value="PROKAR_LIPOPROTEIN"/>
    <property type="match status" value="1"/>
</dbReference>
<proteinExistence type="predicted"/>
<keyword evidence="2" id="KW-0732">Signal</keyword>